<evidence type="ECO:0000313" key="11">
    <source>
        <dbReference type="Proteomes" id="UP000254208"/>
    </source>
</evidence>
<evidence type="ECO:0000313" key="8">
    <source>
        <dbReference type="EMBL" id="MDH2307442.1"/>
    </source>
</evidence>
<sequence>MSNTNSLTYCLVVTGPAYGTQQAASAYQFAKALLEEGHILKTLFFYREGVFNANQLTSPATDEFNLVSAWQELAKQSGCEMHICVSAALRRGVVDQEQAQSLSLPTANLAEGFIMSGLGSLAEAMITTDRTIQF</sequence>
<dbReference type="InterPro" id="IPR017463">
    <property type="entry name" value="Sulphur_relay_TusD/DsrE"/>
</dbReference>
<dbReference type="InterPro" id="IPR003787">
    <property type="entry name" value="Sulphur_relay_DsrE/F-like"/>
</dbReference>
<evidence type="ECO:0000313" key="7">
    <source>
        <dbReference type="EMBL" id="CAB5694610.1"/>
    </source>
</evidence>
<dbReference type="Proteomes" id="UP000254208">
    <property type="component" value="Unassembled WGS sequence"/>
</dbReference>
<reference evidence="8" key="5">
    <citation type="submission" date="2023-10" db="EMBL/GenBank/DDBJ databases">
        <title>Analysis of Resistance Genes of Carbapenem-resistant Providencia rettgeri.</title>
        <authorList>
            <person name="Liu M."/>
        </authorList>
    </citation>
    <scope>NUCLEOTIDE SEQUENCE</scope>
    <source>
        <strain evidence="8">QITACRE101</strain>
    </source>
</reference>
<dbReference type="Proteomes" id="UP000834611">
    <property type="component" value="Unassembled WGS sequence"/>
</dbReference>
<evidence type="ECO:0000256" key="3">
    <source>
        <dbReference type="ARBA" id="ARBA00022490"/>
    </source>
</evidence>
<dbReference type="InterPro" id="IPR027396">
    <property type="entry name" value="DsrEFH-like"/>
</dbReference>
<evidence type="ECO:0000256" key="6">
    <source>
        <dbReference type="HAMAP-Rule" id="MF_00390"/>
    </source>
</evidence>
<dbReference type="EC" id="2.8.1.-" evidence="6"/>
<dbReference type="GeneID" id="92273110"/>
<evidence type="ECO:0000313" key="10">
    <source>
        <dbReference type="EMBL" id="SUC29449.1"/>
    </source>
</evidence>
<organism evidence="10 11">
    <name type="scientific">Providencia rettgeri</name>
    <dbReference type="NCBI Taxonomy" id="587"/>
    <lineage>
        <taxon>Bacteria</taxon>
        <taxon>Pseudomonadati</taxon>
        <taxon>Pseudomonadota</taxon>
        <taxon>Gammaproteobacteria</taxon>
        <taxon>Enterobacterales</taxon>
        <taxon>Morganellaceae</taxon>
        <taxon>Providencia</taxon>
    </lineage>
</organism>
<reference evidence="10 11" key="1">
    <citation type="submission" date="2018-06" db="EMBL/GenBank/DDBJ databases">
        <authorList>
            <consortium name="Pathogen Informatics"/>
            <person name="Doyle S."/>
        </authorList>
    </citation>
    <scope>NUCLEOTIDE SEQUENCE [LARGE SCALE GENOMIC DNA]</scope>
    <source>
        <strain evidence="10 11">NCTC11801</strain>
    </source>
</reference>
<dbReference type="Proteomes" id="UP000682358">
    <property type="component" value="Chromosome"/>
</dbReference>
<dbReference type="OrthoDB" id="9787483at2"/>
<accession>A0A1B8STB4</accession>
<dbReference type="AlphaFoldDB" id="A0A1B8STB4"/>
<dbReference type="EMBL" id="UGTZ01000001">
    <property type="protein sequence ID" value="SUC29449.1"/>
    <property type="molecule type" value="Genomic_DNA"/>
</dbReference>
<comment type="similarity">
    <text evidence="2 6">Belongs to the DsrE/TusD family.</text>
</comment>
<name>A0A1B8STB4_PRORE</name>
<evidence type="ECO:0000256" key="2">
    <source>
        <dbReference type="ARBA" id="ARBA00007067"/>
    </source>
</evidence>
<evidence type="ECO:0000256" key="4">
    <source>
        <dbReference type="ARBA" id="ARBA00022679"/>
    </source>
</evidence>
<dbReference type="FunFam" id="3.40.1260.10:FF:000001">
    <property type="entry name" value="Sulfurtransferase TusD"/>
    <property type="match status" value="1"/>
</dbReference>
<dbReference type="Pfam" id="PF02635">
    <property type="entry name" value="DsrE"/>
    <property type="match status" value="1"/>
</dbReference>
<comment type="subcellular location">
    <subcellularLocation>
        <location evidence="1 6">Cytoplasm</location>
    </subcellularLocation>
</comment>
<dbReference type="HAMAP" id="MF_00390">
    <property type="entry name" value="Thiourid_synth_D"/>
    <property type="match status" value="1"/>
</dbReference>
<feature type="active site" description="Cysteine persulfide intermediate" evidence="6">
    <location>
        <position position="84"/>
    </location>
</feature>
<dbReference type="EMBL" id="JARVQW010000012">
    <property type="protein sequence ID" value="MDH2307442.1"/>
    <property type="molecule type" value="Genomic_DNA"/>
</dbReference>
<comment type="subunit">
    <text evidence="6">Heterohexamer, formed by a dimer of trimers. The hexameric TusBCD complex contains 2 copies each of TusB, TusC and TusD. The TusBCD complex interacts with TusE.</text>
</comment>
<comment type="function">
    <text evidence="6">Part of a sulfur-relay system required for 2-thiolation of 5-methylaminomethyl-2-thiouridine (mnm(5)s(2)U) at tRNA wobble positions. Accepts sulfur from TusA and transfers it in turn to TusE.</text>
</comment>
<dbReference type="Proteomes" id="UP001162044">
    <property type="component" value="Unassembled WGS sequence"/>
</dbReference>
<dbReference type="GO" id="GO:0002143">
    <property type="term" value="P:tRNA wobble position uridine thiolation"/>
    <property type="evidence" value="ECO:0007669"/>
    <property type="project" value="TreeGrafter"/>
</dbReference>
<reference evidence="8" key="4">
    <citation type="submission" date="2023-04" db="EMBL/GenBank/DDBJ databases">
        <authorList>
            <person name="Li W."/>
        </authorList>
    </citation>
    <scope>NUCLEOTIDE SEQUENCE</scope>
    <source>
        <strain evidence="8">QITACRE101</strain>
    </source>
</reference>
<evidence type="ECO:0000313" key="9">
    <source>
        <dbReference type="EMBL" id="QWQ21116.1"/>
    </source>
</evidence>
<evidence type="ECO:0000256" key="5">
    <source>
        <dbReference type="ARBA" id="ARBA00022694"/>
    </source>
</evidence>
<keyword evidence="4 6" id="KW-0808">Transferase</keyword>
<dbReference type="PANTHER" id="PTHR34874">
    <property type="entry name" value="PROTEIN YCHN"/>
    <property type="match status" value="1"/>
</dbReference>
<dbReference type="RefSeq" id="WP_115166426.1">
    <property type="nucleotide sequence ID" value="NZ_ABDWLN020000001.1"/>
</dbReference>
<dbReference type="GO" id="GO:1990228">
    <property type="term" value="C:sulfurtransferase complex"/>
    <property type="evidence" value="ECO:0007669"/>
    <property type="project" value="TreeGrafter"/>
</dbReference>
<gene>
    <name evidence="6 10" type="primary">tusD</name>
    <name evidence="7" type="ORF">GHA_02160</name>
    <name evidence="9" type="ORF">KOF27_01760</name>
    <name evidence="10" type="ORF">NCTC11801_00345</name>
    <name evidence="8" type="ORF">QDQ51_18725</name>
</gene>
<dbReference type="SUPFAM" id="SSF75169">
    <property type="entry name" value="DsrEFH-like"/>
    <property type="match status" value="1"/>
</dbReference>
<dbReference type="PANTHER" id="PTHR34874:SF3">
    <property type="entry name" value="SULFURTRANSFERASE TUSD"/>
    <property type="match status" value="1"/>
</dbReference>
<dbReference type="GO" id="GO:0097163">
    <property type="term" value="F:sulfur carrier activity"/>
    <property type="evidence" value="ECO:0007669"/>
    <property type="project" value="TreeGrafter"/>
</dbReference>
<dbReference type="NCBIfam" id="TIGR03012">
    <property type="entry name" value="sulf_tusD_dsrE"/>
    <property type="match status" value="1"/>
</dbReference>
<dbReference type="EMBL" id="CAHPSF010000005">
    <property type="protein sequence ID" value="CAB5694610.1"/>
    <property type="molecule type" value="Genomic_DNA"/>
</dbReference>
<reference evidence="9" key="3">
    <citation type="submission" date="2021-06" db="EMBL/GenBank/DDBJ databases">
        <title>Emergence of genetically related NDM-1-producing Providencia rettgeri strains in Argentina.</title>
        <authorList>
            <person name="Pasteran F."/>
            <person name="Meo A."/>
            <person name="Gomez S."/>
            <person name="Derdoy L."/>
            <person name="Albronoz E."/>
            <person name="Faccone D."/>
            <person name="Guerriero L."/>
            <person name="Archuby D."/>
            <person name="Tarzia A."/>
            <person name="Lopez M."/>
            <person name="Corso A."/>
        </authorList>
    </citation>
    <scope>NUCLEOTIDE SEQUENCE</scope>
    <source>
        <strain evidence="9">PreM15628</strain>
    </source>
</reference>
<protein>
    <recommendedName>
        <fullName evidence="6">Sulfurtransferase TusD</fullName>
        <ecNumber evidence="6">2.8.1.-</ecNumber>
    </recommendedName>
    <alternativeName>
        <fullName evidence="6">tRNA 2-thiouridine synthesizing protein D</fullName>
    </alternativeName>
</protein>
<evidence type="ECO:0000256" key="1">
    <source>
        <dbReference type="ARBA" id="ARBA00004496"/>
    </source>
</evidence>
<keyword evidence="5 6" id="KW-0819">tRNA processing</keyword>
<dbReference type="NCBIfam" id="NF001237">
    <property type="entry name" value="PRK00207.1"/>
    <property type="match status" value="1"/>
</dbReference>
<keyword evidence="3 6" id="KW-0963">Cytoplasm</keyword>
<dbReference type="Gene3D" id="3.40.1260.10">
    <property type="entry name" value="DsrEFH-like"/>
    <property type="match status" value="1"/>
</dbReference>
<dbReference type="GO" id="GO:0016783">
    <property type="term" value="F:sulfurtransferase activity"/>
    <property type="evidence" value="ECO:0007669"/>
    <property type="project" value="UniProtKB-UniRule"/>
</dbReference>
<proteinExistence type="inferred from homology"/>
<dbReference type="EMBL" id="CP076405">
    <property type="protein sequence ID" value="QWQ21116.1"/>
    <property type="molecule type" value="Genomic_DNA"/>
</dbReference>
<reference evidence="7" key="2">
    <citation type="submission" date="2020-05" db="EMBL/GenBank/DDBJ databases">
        <authorList>
            <person name="Delgado-Blas J."/>
        </authorList>
    </citation>
    <scope>NUCLEOTIDE SEQUENCE</scope>
    <source>
        <strain evidence="7">BB1453</strain>
    </source>
</reference>